<evidence type="ECO:0000256" key="1">
    <source>
        <dbReference type="SAM" id="Phobius"/>
    </source>
</evidence>
<dbReference type="AlphaFoldDB" id="A0A6M2E053"/>
<organism evidence="2">
    <name type="scientific">Xenopsylla cheopis</name>
    <name type="common">Oriental rat flea</name>
    <name type="synonym">Pulex cheopis</name>
    <dbReference type="NCBI Taxonomy" id="163159"/>
    <lineage>
        <taxon>Eukaryota</taxon>
        <taxon>Metazoa</taxon>
        <taxon>Ecdysozoa</taxon>
        <taxon>Arthropoda</taxon>
        <taxon>Hexapoda</taxon>
        <taxon>Insecta</taxon>
        <taxon>Pterygota</taxon>
        <taxon>Neoptera</taxon>
        <taxon>Endopterygota</taxon>
        <taxon>Siphonaptera</taxon>
        <taxon>Pulicidae</taxon>
        <taxon>Xenopsyllinae</taxon>
        <taxon>Xenopsylla</taxon>
    </lineage>
</organism>
<feature type="transmembrane region" description="Helical" evidence="1">
    <location>
        <begin position="33"/>
        <end position="52"/>
    </location>
</feature>
<proteinExistence type="predicted"/>
<sequence>MNIPKLLTIWTTCKLPIGSTGIMMMCYMKKVQAMNFIMNIVTKILMTMILILMESKMLQHENCDEWKFH</sequence>
<protein>
    <submittedName>
        <fullName evidence="2">Putative secreted protein</fullName>
    </submittedName>
</protein>
<keyword evidence="1" id="KW-0812">Transmembrane</keyword>
<name>A0A6M2E053_XENCH</name>
<keyword evidence="1" id="KW-0472">Membrane</keyword>
<keyword evidence="1" id="KW-1133">Transmembrane helix</keyword>
<dbReference type="EMBL" id="GIIL01007978">
    <property type="protein sequence ID" value="NOV51704.1"/>
    <property type="molecule type" value="Transcribed_RNA"/>
</dbReference>
<reference evidence="2" key="1">
    <citation type="submission" date="2020-03" db="EMBL/GenBank/DDBJ databases">
        <title>Transcriptomic Profiling of the Digestive Tract of the Rat Flea, Xenopsylla cheopis, Following Blood Feeding and Infection with Yersinia pestis.</title>
        <authorList>
            <person name="Bland D.M."/>
            <person name="Martens C.A."/>
            <person name="Virtaneva K."/>
            <person name="Kanakabandi K."/>
            <person name="Long D."/>
            <person name="Rosenke R."/>
            <person name="Saturday G.A."/>
            <person name="Hoyt F.H."/>
            <person name="Bruno D.P."/>
            <person name="Ribeiro J.M.C."/>
            <person name="Hinnebusch J."/>
        </authorList>
    </citation>
    <scope>NUCLEOTIDE SEQUENCE</scope>
</reference>
<evidence type="ECO:0000313" key="2">
    <source>
        <dbReference type="EMBL" id="NOV51704.1"/>
    </source>
</evidence>
<accession>A0A6M2E053</accession>